<name>A0A2N0TZ65_9FLAO</name>
<reference evidence="2 3" key="1">
    <citation type="submission" date="2015-10" db="EMBL/GenBank/DDBJ databases">
        <title>Draft genome sequence of Salegentibacter salinarum KCTC 12975.</title>
        <authorList>
            <person name="Lin W."/>
            <person name="Zheng Q."/>
        </authorList>
    </citation>
    <scope>NUCLEOTIDE SEQUENCE [LARGE SCALE GENOMIC DNA]</scope>
    <source>
        <strain evidence="2 3">KCTC 12975</strain>
    </source>
</reference>
<gene>
    <name evidence="2" type="ORF">APR41_15290</name>
</gene>
<sequence>MLFFQLLELSMEETEEQHLLSLRGRVAISSGAGPGLNNHDLGDKSGTQTNTLGQLNLPPHNHTANGTIYASMENGSTNDPSSAIPAKSVYPKDRSTNEAVNSYAQKANTKMAANGIEISVNNTGGGQPVNNMQPYLAINWIICVNGIYPSRG</sequence>
<evidence type="ECO:0008006" key="4">
    <source>
        <dbReference type="Google" id="ProtNLM"/>
    </source>
</evidence>
<dbReference type="AlphaFoldDB" id="A0A2N0TZ65"/>
<feature type="compositionally biased region" description="Polar residues" evidence="1">
    <location>
        <begin position="45"/>
        <end position="54"/>
    </location>
</feature>
<feature type="compositionally biased region" description="Polar residues" evidence="1">
    <location>
        <begin position="62"/>
        <end position="81"/>
    </location>
</feature>
<keyword evidence="3" id="KW-1185">Reference proteome</keyword>
<evidence type="ECO:0000256" key="1">
    <source>
        <dbReference type="SAM" id="MobiDB-lite"/>
    </source>
</evidence>
<feature type="region of interest" description="Disordered" evidence="1">
    <location>
        <begin position="33"/>
        <end position="95"/>
    </location>
</feature>
<comment type="caution">
    <text evidence="2">The sequence shown here is derived from an EMBL/GenBank/DDBJ whole genome shotgun (WGS) entry which is preliminary data.</text>
</comment>
<proteinExistence type="predicted"/>
<dbReference type="SUPFAM" id="SSF88874">
    <property type="entry name" value="Receptor-binding domain of short tail fibre protein gp12"/>
    <property type="match status" value="1"/>
</dbReference>
<accession>A0A2N0TZ65</accession>
<organism evidence="2 3">
    <name type="scientific">Salegentibacter salinarum</name>
    <dbReference type="NCBI Taxonomy" id="447422"/>
    <lineage>
        <taxon>Bacteria</taxon>
        <taxon>Pseudomonadati</taxon>
        <taxon>Bacteroidota</taxon>
        <taxon>Flavobacteriia</taxon>
        <taxon>Flavobacteriales</taxon>
        <taxon>Flavobacteriaceae</taxon>
        <taxon>Salegentibacter</taxon>
    </lineage>
</organism>
<dbReference type="STRING" id="447422.SAMN05660903_03778"/>
<dbReference type="Proteomes" id="UP000232673">
    <property type="component" value="Unassembled WGS sequence"/>
</dbReference>
<evidence type="ECO:0000313" key="2">
    <source>
        <dbReference type="EMBL" id="PKD19976.1"/>
    </source>
</evidence>
<protein>
    <recommendedName>
        <fullName evidence="4">Phage tail collar domain-containing protein</fullName>
    </recommendedName>
</protein>
<dbReference type="EMBL" id="LKTS01000009">
    <property type="protein sequence ID" value="PKD19976.1"/>
    <property type="molecule type" value="Genomic_DNA"/>
</dbReference>
<evidence type="ECO:0000313" key="3">
    <source>
        <dbReference type="Proteomes" id="UP000232673"/>
    </source>
</evidence>